<name>A0ABS7TQQ1_9BACT</name>
<sequence>MATDGRLNDLFDELRAGGEVDSRGRFTLDRAQARAKMQKFQLADARRYVLELVQAAVLRGATTIAFDIDADDMRMRFDGRPFTPAELDELWGSIFADGDGADLRGVRQLALGLNAALGLEPRRIVVRSGSQQLVLAPGRDDALTAIDPPIAETTIHVAQRLRLGLLVAFFRDLRGSLGEEVHLRERCRYARIAISLDGVAIAGGPKIERALVVDELAEPGVVGVIGLVEHEPAAEVRLVKDGVWIDTHPLAGCGPGLVAIVEAEALRKDVSMAKIVADHGFEQVAGLIRAARWGLYARLVEAAEQGRLTIEQALPRARREVLQFLKLRDLRKRAEVAPLARAITWMDARTCPGGQEARVSLAALAGAVRTDPDSGVRELRHAIRSYPELKAEGPPIPRIGRDQAGEVARLLSCNMVAVDDELAAAQRREKARLEWHKRPLSPRLSASGRHLLRAPLAGPGIDGELGITMEAVDGGRQDGRIWLIAQGCLLRQVDVDLGVPGLELAVAAAFTPSALFDDAARDGTLVEIMLRTLAALPGPLVDRAERAGGSRNEAGLRGLVKGWLLLALDAEARSGLWERLQVPEAHWPDADEVARWLPAPEQLRSEAEPWARLRQVPLFEDFDGARRSLDDLARRLAQVGRLEEVDRSEGSEPGLGREVVRLGRGDRKILAGLFGGEAVLRSWAPTLAQQRRGRKFRAQPQRSIVATAEASVAELRAAGLDPGLWSRVWANDGVEAVVILRPPSGGRGPVKVGAPASVELRFEGRPLVTRALDLGFAPITAVASAKTLEPNASWDDVADEEALAAVTAELQRAAWSLVAGVVRRWMTGPEVDDATWTWLRSQLLLRLTQCTREEVVREAPELLQVPLFATLGRRVLSLEEVEAVVAAEGRIAWVPMTTPGAALPDPPIVREEAPAIAALRHWVGESRLVDGGERLRARRLERRLADLPTVTSLTLDPAAVWATTSLAGDNAKVEGEVGLQRGRSDGALRIAVCMDGRKIGEFVHEDAGAPLLAIACDPELPLTHDGEVDTRSKRYGQLLRRCRRAANGLVAELCERHASLPDEEREAARVLLLEYAARRIERAERDGSQPGRGVEAVRSLPLLVDVWGRPCSLAEVEGRKRGAIEVVTRAVAAPPDTIAAGRSILAVDPPARRCLEAIGEVTAIDHRWAEVVAAMRARIASPPCDVPDLRRVAWVDRKATIAGGLQAHLWIPRTPTKDDTVALGHEGREIGRMMALAALPCAGIVSGEGLTSASVLDARQRSSLVKQVCRLYETLAKQVRSSGRMNASERDAAAEWLAYVDGELAACEDPVLGELGKALTQLRAALAELVPPALRQARASAARRRQEAQEAAEAQQAGETAQSTATGGRPAAAPVEVPATPTSEPVPAPTPELQLLALVRAELEWARARHGSTLERLRLDRLAIGTGREPGLARFDQGIVLQAGHSLVARALTRLAIGEAPDPVDMVFVMANVYTLMNEVAEEIGADDEQAFVARLAEGLAAGLARA</sequence>
<evidence type="ECO:0000313" key="3">
    <source>
        <dbReference type="Proteomes" id="UP001139031"/>
    </source>
</evidence>
<dbReference type="EMBL" id="JAIRAU010000017">
    <property type="protein sequence ID" value="MBZ5710553.1"/>
    <property type="molecule type" value="Genomic_DNA"/>
</dbReference>
<reference evidence="2" key="1">
    <citation type="submission" date="2021-08" db="EMBL/GenBank/DDBJ databases">
        <authorList>
            <person name="Stevens D.C."/>
        </authorList>
    </citation>
    <scope>NUCLEOTIDE SEQUENCE</scope>
    <source>
        <strain evidence="2">DSM 53165</strain>
    </source>
</reference>
<comment type="caution">
    <text evidence="2">The sequence shown here is derived from an EMBL/GenBank/DDBJ whole genome shotgun (WGS) entry which is preliminary data.</text>
</comment>
<accession>A0ABS7TQQ1</accession>
<organism evidence="2 3">
    <name type="scientific">Nannocystis pusilla</name>
    <dbReference type="NCBI Taxonomy" id="889268"/>
    <lineage>
        <taxon>Bacteria</taxon>
        <taxon>Pseudomonadati</taxon>
        <taxon>Myxococcota</taxon>
        <taxon>Polyangia</taxon>
        <taxon>Nannocystales</taxon>
        <taxon>Nannocystaceae</taxon>
        <taxon>Nannocystis</taxon>
    </lineage>
</organism>
<protein>
    <submittedName>
        <fullName evidence="2">Uncharacterized protein</fullName>
    </submittedName>
</protein>
<evidence type="ECO:0000256" key="1">
    <source>
        <dbReference type="SAM" id="MobiDB-lite"/>
    </source>
</evidence>
<evidence type="ECO:0000313" key="2">
    <source>
        <dbReference type="EMBL" id="MBZ5710553.1"/>
    </source>
</evidence>
<feature type="compositionally biased region" description="Low complexity" evidence="1">
    <location>
        <begin position="1349"/>
        <end position="1382"/>
    </location>
</feature>
<keyword evidence="3" id="KW-1185">Reference proteome</keyword>
<feature type="region of interest" description="Disordered" evidence="1">
    <location>
        <begin position="1338"/>
        <end position="1389"/>
    </location>
</feature>
<dbReference type="RefSeq" id="WP_224192322.1">
    <property type="nucleotide sequence ID" value="NZ_JAIRAU010000017.1"/>
</dbReference>
<dbReference type="Proteomes" id="UP001139031">
    <property type="component" value="Unassembled WGS sequence"/>
</dbReference>
<gene>
    <name evidence="2" type="ORF">K7C98_14935</name>
</gene>
<proteinExistence type="predicted"/>